<evidence type="ECO:0000313" key="2">
    <source>
        <dbReference type="EMBL" id="GHO51031.1"/>
    </source>
</evidence>
<dbReference type="Proteomes" id="UP000612362">
    <property type="component" value="Unassembled WGS sequence"/>
</dbReference>
<dbReference type="AlphaFoldDB" id="A0A8J3IBP4"/>
<gene>
    <name evidence="2" type="ORF">KSX_91940</name>
</gene>
<sequence>MKITKRTILVDNVPIHYRVAGKGEPVILIHGLSGSSRWWNRNIPALASLYRVYLVDLPGFGAMRHLAPTFELVECAAWLDRWMQSLGLETAHLVGHSMGGYICMALAVLRPAVVKHLVLVDSIGMAFGKHTSRLRTMALRSIYRTTPMF</sequence>
<dbReference type="RefSeq" id="WP_220199979.1">
    <property type="nucleotide sequence ID" value="NZ_BNJF01000010.1"/>
</dbReference>
<protein>
    <recommendedName>
        <fullName evidence="1">AB hydrolase-1 domain-containing protein</fullName>
    </recommendedName>
</protein>
<name>A0A8J3IBP4_9CHLR</name>
<keyword evidence="3" id="KW-1185">Reference proteome</keyword>
<evidence type="ECO:0000313" key="3">
    <source>
        <dbReference type="Proteomes" id="UP000612362"/>
    </source>
</evidence>
<dbReference type="InterPro" id="IPR000073">
    <property type="entry name" value="AB_hydrolase_1"/>
</dbReference>
<feature type="domain" description="AB hydrolase-1" evidence="1">
    <location>
        <begin position="25"/>
        <end position="123"/>
    </location>
</feature>
<evidence type="ECO:0000259" key="1">
    <source>
        <dbReference type="Pfam" id="PF00561"/>
    </source>
</evidence>
<dbReference type="PRINTS" id="PR00111">
    <property type="entry name" value="ABHYDROLASE"/>
</dbReference>
<accession>A0A8J3IBP4</accession>
<reference evidence="2" key="1">
    <citation type="submission" date="2020-10" db="EMBL/GenBank/DDBJ databases">
        <title>Taxonomic study of unclassified bacteria belonging to the class Ktedonobacteria.</title>
        <authorList>
            <person name="Yabe S."/>
            <person name="Wang C.M."/>
            <person name="Zheng Y."/>
            <person name="Sakai Y."/>
            <person name="Cavaletti L."/>
            <person name="Monciardini P."/>
            <person name="Donadio S."/>
        </authorList>
    </citation>
    <scope>NUCLEOTIDE SEQUENCE</scope>
    <source>
        <strain evidence="2">SOSP1-1</strain>
    </source>
</reference>
<dbReference type="InterPro" id="IPR029058">
    <property type="entry name" value="AB_hydrolase_fold"/>
</dbReference>
<organism evidence="2 3">
    <name type="scientific">Ktedonospora formicarum</name>
    <dbReference type="NCBI Taxonomy" id="2778364"/>
    <lineage>
        <taxon>Bacteria</taxon>
        <taxon>Bacillati</taxon>
        <taxon>Chloroflexota</taxon>
        <taxon>Ktedonobacteria</taxon>
        <taxon>Ktedonobacterales</taxon>
        <taxon>Ktedonobacteraceae</taxon>
        <taxon>Ktedonospora</taxon>
    </lineage>
</organism>
<proteinExistence type="predicted"/>
<dbReference type="EMBL" id="BNJF01000010">
    <property type="protein sequence ID" value="GHO51031.1"/>
    <property type="molecule type" value="Genomic_DNA"/>
</dbReference>
<dbReference type="PANTHER" id="PTHR46438">
    <property type="entry name" value="ALPHA/BETA-HYDROLASES SUPERFAMILY PROTEIN"/>
    <property type="match status" value="1"/>
</dbReference>
<dbReference type="PANTHER" id="PTHR46438:SF11">
    <property type="entry name" value="LIPASE-RELATED"/>
    <property type="match status" value="1"/>
</dbReference>
<dbReference type="Gene3D" id="3.40.50.1820">
    <property type="entry name" value="alpha/beta hydrolase"/>
    <property type="match status" value="1"/>
</dbReference>
<comment type="caution">
    <text evidence="2">The sequence shown here is derived from an EMBL/GenBank/DDBJ whole genome shotgun (WGS) entry which is preliminary data.</text>
</comment>
<dbReference type="Pfam" id="PF00561">
    <property type="entry name" value="Abhydrolase_1"/>
    <property type="match status" value="1"/>
</dbReference>
<dbReference type="SUPFAM" id="SSF53474">
    <property type="entry name" value="alpha/beta-Hydrolases"/>
    <property type="match status" value="1"/>
</dbReference>